<reference evidence="1" key="1">
    <citation type="journal article" date="2020" name="Stud. Mycol.">
        <title>101 Dothideomycetes genomes: a test case for predicting lifestyles and emergence of pathogens.</title>
        <authorList>
            <person name="Haridas S."/>
            <person name="Albert R."/>
            <person name="Binder M."/>
            <person name="Bloem J."/>
            <person name="Labutti K."/>
            <person name="Salamov A."/>
            <person name="Andreopoulos B."/>
            <person name="Baker S."/>
            <person name="Barry K."/>
            <person name="Bills G."/>
            <person name="Bluhm B."/>
            <person name="Cannon C."/>
            <person name="Castanera R."/>
            <person name="Culley D."/>
            <person name="Daum C."/>
            <person name="Ezra D."/>
            <person name="Gonzalez J."/>
            <person name="Henrissat B."/>
            <person name="Kuo A."/>
            <person name="Liang C."/>
            <person name="Lipzen A."/>
            <person name="Lutzoni F."/>
            <person name="Magnuson J."/>
            <person name="Mondo S."/>
            <person name="Nolan M."/>
            <person name="Ohm R."/>
            <person name="Pangilinan J."/>
            <person name="Park H.-J."/>
            <person name="Ramirez L."/>
            <person name="Alfaro M."/>
            <person name="Sun H."/>
            <person name="Tritt A."/>
            <person name="Yoshinaga Y."/>
            <person name="Zwiers L.-H."/>
            <person name="Turgeon B."/>
            <person name="Goodwin S."/>
            <person name="Spatafora J."/>
            <person name="Crous P."/>
            <person name="Grigoriev I."/>
        </authorList>
    </citation>
    <scope>NUCLEOTIDE SEQUENCE</scope>
    <source>
        <strain evidence="1">CBS 122681</strain>
    </source>
</reference>
<name>A0A6A6TB52_9PLEO</name>
<sequence>MRTLWCSNAAAFPGHCPLSTAHFPYHTTFRGPPHWTLWCSNAAAFPGHPPPTFRISNMASTFDLSLLLLTLLSYTLSHAPSAYSWPPSDLPHSLSGVCHGRRNIICCRSAPTRYGEDHRTEARSR</sequence>
<evidence type="ECO:0000313" key="2">
    <source>
        <dbReference type="Proteomes" id="UP000799324"/>
    </source>
</evidence>
<gene>
    <name evidence="1" type="ORF">K491DRAFT_340837</name>
</gene>
<protein>
    <submittedName>
        <fullName evidence="1">Uncharacterized protein</fullName>
    </submittedName>
</protein>
<dbReference type="Proteomes" id="UP000799324">
    <property type="component" value="Unassembled WGS sequence"/>
</dbReference>
<evidence type="ECO:0000313" key="1">
    <source>
        <dbReference type="EMBL" id="KAF2657209.1"/>
    </source>
</evidence>
<dbReference type="AlphaFoldDB" id="A0A6A6TB52"/>
<organism evidence="1 2">
    <name type="scientific">Lophiostoma macrostomum CBS 122681</name>
    <dbReference type="NCBI Taxonomy" id="1314788"/>
    <lineage>
        <taxon>Eukaryota</taxon>
        <taxon>Fungi</taxon>
        <taxon>Dikarya</taxon>
        <taxon>Ascomycota</taxon>
        <taxon>Pezizomycotina</taxon>
        <taxon>Dothideomycetes</taxon>
        <taxon>Pleosporomycetidae</taxon>
        <taxon>Pleosporales</taxon>
        <taxon>Lophiostomataceae</taxon>
        <taxon>Lophiostoma</taxon>
    </lineage>
</organism>
<keyword evidence="2" id="KW-1185">Reference proteome</keyword>
<proteinExistence type="predicted"/>
<dbReference type="EMBL" id="MU004327">
    <property type="protein sequence ID" value="KAF2657209.1"/>
    <property type="molecule type" value="Genomic_DNA"/>
</dbReference>
<accession>A0A6A6TB52</accession>